<dbReference type="GO" id="GO:0016787">
    <property type="term" value="F:hydrolase activity"/>
    <property type="evidence" value="ECO:0007669"/>
    <property type="project" value="UniProtKB-KW"/>
</dbReference>
<protein>
    <submittedName>
        <fullName evidence="2">Alpha/beta hydrolase</fullName>
    </submittedName>
</protein>
<dbReference type="Gene3D" id="3.40.50.1820">
    <property type="entry name" value="alpha/beta hydrolase"/>
    <property type="match status" value="1"/>
</dbReference>
<dbReference type="Pfam" id="PF12146">
    <property type="entry name" value="Hydrolase_4"/>
    <property type="match status" value="1"/>
</dbReference>
<dbReference type="InterPro" id="IPR022742">
    <property type="entry name" value="Hydrolase_4"/>
</dbReference>
<dbReference type="SUPFAM" id="SSF53474">
    <property type="entry name" value="alpha/beta-Hydrolases"/>
    <property type="match status" value="1"/>
</dbReference>
<dbReference type="InterPro" id="IPR029058">
    <property type="entry name" value="AB_hydrolase_fold"/>
</dbReference>
<accession>A0A2V1K516</accession>
<evidence type="ECO:0000259" key="1">
    <source>
        <dbReference type="Pfam" id="PF12146"/>
    </source>
</evidence>
<keyword evidence="2" id="KW-0378">Hydrolase</keyword>
<gene>
    <name evidence="2" type="ORF">DD235_00675</name>
</gene>
<comment type="caution">
    <text evidence="2">The sequence shown here is derived from an EMBL/GenBank/DDBJ whole genome shotgun (WGS) entry which is preliminary data.</text>
</comment>
<evidence type="ECO:0000313" key="3">
    <source>
        <dbReference type="Proteomes" id="UP000245212"/>
    </source>
</evidence>
<reference evidence="3" key="1">
    <citation type="submission" date="2018-05" db="EMBL/GenBank/DDBJ databases">
        <authorList>
            <person name="Li Y."/>
        </authorList>
    </citation>
    <scope>NUCLEOTIDE SEQUENCE [LARGE SCALE GENOMIC DNA]</scope>
    <source>
        <strain evidence="3">3d-2-2</strain>
    </source>
</reference>
<sequence>MTALVLLPGLDGTGRLFDAFATEMAVQHPGLEIIVASYPVDEPLDYDALEPTVRALLPQGQPFFLLGESFSGPLAIRLAAAQPPGLQGLILSCSFASMPGFGWLSPMLPTVPLSFLPTPLLGYLTLGRLSGSPLLDDLLEILETVDPVVLRTRAQAAMSIDCSALLSKVQVPLLYLQARNDHIVPESAGLLVRRLAAQTQLQVFDAPHLLLQSLPVDAAQAVCGFMGASPPVQAGPMAGMAAC</sequence>
<name>A0A2V1K516_9BURK</name>
<evidence type="ECO:0000313" key="2">
    <source>
        <dbReference type="EMBL" id="PWF24739.1"/>
    </source>
</evidence>
<dbReference type="RefSeq" id="WP_109060144.1">
    <property type="nucleotide sequence ID" value="NZ_QETA01000001.1"/>
</dbReference>
<proteinExistence type="predicted"/>
<dbReference type="AlphaFoldDB" id="A0A2V1K516"/>
<organism evidence="2 3">
    <name type="scientific">Corticimicrobacter populi</name>
    <dbReference type="NCBI Taxonomy" id="2175229"/>
    <lineage>
        <taxon>Bacteria</taxon>
        <taxon>Pseudomonadati</taxon>
        <taxon>Pseudomonadota</taxon>
        <taxon>Betaproteobacteria</taxon>
        <taxon>Burkholderiales</taxon>
        <taxon>Alcaligenaceae</taxon>
        <taxon>Corticimicrobacter</taxon>
    </lineage>
</organism>
<keyword evidence="3" id="KW-1185">Reference proteome</keyword>
<dbReference type="EMBL" id="QETA01000001">
    <property type="protein sequence ID" value="PWF24739.1"/>
    <property type="molecule type" value="Genomic_DNA"/>
</dbReference>
<dbReference type="Proteomes" id="UP000245212">
    <property type="component" value="Unassembled WGS sequence"/>
</dbReference>
<feature type="domain" description="Serine aminopeptidase S33" evidence="1">
    <location>
        <begin position="59"/>
        <end position="204"/>
    </location>
</feature>